<dbReference type="eggNOG" id="COG4886">
    <property type="taxonomic scope" value="Bacteria"/>
</dbReference>
<evidence type="ECO:0000313" key="3">
    <source>
        <dbReference type="Proteomes" id="UP000006860"/>
    </source>
</evidence>
<dbReference type="PANTHER" id="PTHR13318:SF190">
    <property type="entry name" value="PARTNER OF PAIRED, ISOFORM B"/>
    <property type="match status" value="1"/>
</dbReference>
<feature type="chain" id="PRO_5003257300" description="Leucine-rich repeat-containing protein" evidence="1">
    <location>
        <begin position="24"/>
        <end position="1046"/>
    </location>
</feature>
<dbReference type="EMBL" id="CP002546">
    <property type="protein sequence ID" value="ADY59264.1"/>
    <property type="molecule type" value="Genomic_DNA"/>
</dbReference>
<dbReference type="InterPro" id="IPR032675">
    <property type="entry name" value="LRR_dom_sf"/>
</dbReference>
<evidence type="ECO:0000313" key="2">
    <source>
        <dbReference type="EMBL" id="ADY59264.1"/>
    </source>
</evidence>
<dbReference type="RefSeq" id="WP_013627991.1">
    <property type="nucleotide sequence ID" value="NC_015174.1"/>
</dbReference>
<evidence type="ECO:0000256" key="1">
    <source>
        <dbReference type="SAM" id="SignalP"/>
    </source>
</evidence>
<feature type="signal peptide" evidence="1">
    <location>
        <begin position="1"/>
        <end position="23"/>
    </location>
</feature>
<proteinExistence type="predicted"/>
<dbReference type="STRING" id="756272.Plabr_1653"/>
<protein>
    <recommendedName>
        <fullName evidence="4">Leucine-rich repeat-containing protein</fullName>
    </recommendedName>
</protein>
<reference evidence="3" key="1">
    <citation type="submission" date="2011-02" db="EMBL/GenBank/DDBJ databases">
        <title>The complete genome of Planctomyces brasiliensis DSM 5305.</title>
        <authorList>
            <person name="Lucas S."/>
            <person name="Copeland A."/>
            <person name="Lapidus A."/>
            <person name="Bruce D."/>
            <person name="Goodwin L."/>
            <person name="Pitluck S."/>
            <person name="Kyrpides N."/>
            <person name="Mavromatis K."/>
            <person name="Pagani I."/>
            <person name="Ivanova N."/>
            <person name="Ovchinnikova G."/>
            <person name="Lu M."/>
            <person name="Detter J.C."/>
            <person name="Han C."/>
            <person name="Land M."/>
            <person name="Hauser L."/>
            <person name="Markowitz V."/>
            <person name="Cheng J.-F."/>
            <person name="Hugenholtz P."/>
            <person name="Woyke T."/>
            <person name="Wu D."/>
            <person name="Tindall B."/>
            <person name="Pomrenke H.G."/>
            <person name="Brambilla E."/>
            <person name="Klenk H.-P."/>
            <person name="Eisen J.A."/>
        </authorList>
    </citation>
    <scope>NUCLEOTIDE SEQUENCE [LARGE SCALE GENOMIC DNA]</scope>
    <source>
        <strain evidence="3">ATCC 49424 / DSM 5305 / JCM 21570 / NBRC 103401 / IFAM 1448</strain>
    </source>
</reference>
<dbReference type="HOGENOM" id="CLU_291683_0_0_0"/>
<dbReference type="AlphaFoldDB" id="F0ST53"/>
<accession>F0ST53</accession>
<name>F0ST53_RUBBR</name>
<dbReference type="OrthoDB" id="213120at2"/>
<keyword evidence="1" id="KW-0732">Signal</keyword>
<gene>
    <name evidence="2" type="ordered locus">Plabr_1653</name>
</gene>
<evidence type="ECO:0008006" key="4">
    <source>
        <dbReference type="Google" id="ProtNLM"/>
    </source>
</evidence>
<dbReference type="SUPFAM" id="SSF52047">
    <property type="entry name" value="RNI-like"/>
    <property type="match status" value="1"/>
</dbReference>
<dbReference type="Gene3D" id="3.80.10.10">
    <property type="entry name" value="Ribonuclease Inhibitor"/>
    <property type="match status" value="2"/>
</dbReference>
<dbReference type="GO" id="GO:0019005">
    <property type="term" value="C:SCF ubiquitin ligase complex"/>
    <property type="evidence" value="ECO:0007669"/>
    <property type="project" value="TreeGrafter"/>
</dbReference>
<dbReference type="Proteomes" id="UP000006860">
    <property type="component" value="Chromosome"/>
</dbReference>
<keyword evidence="3" id="KW-1185">Reference proteome</keyword>
<sequence length="1046" mass="117071">MFRMADSLTLLALVFIAPAAVFAADRPQPSAQNAEEQTIRVELLAISSAPIEDHGWWDADGKKLTKNSKPEDWKPAAAPQDLERDQIARYLRVKAIVPAGASVNLAVPGQKYALHMPVKFDDRSWDDLKKEAQERGQPFDIHEFETAEYALSCLFVCDFHEHQIDAEVHVTQGEWEAVAKRAPTEEDENWVVFKFDNLFDPQGRPIDHVNPKADFRIEAEDSNGERHQPAVNAKTSNTDGVIESVQATFKLPDKTIVAYHLLTRPQMELRINSIPLYPNDIPATQQIRNRGGVFVGDRDLIIGVEKNTNPADLDWMNCNDDDVALLSDCPSLRRVYIASDAITDRAAELLADTQQLRHIRLTGNQLTEASLRHLSRCQAEIIELTGRGLKHIPNEIFSQLAKSETLRDLRLWDTALTDDNLQALSSLTSLRVLCADGHQLTPAGLKQLASMPFLQEIRLPGANWTDETIALLQPLKSLRRIDLADSAITNAGLAELANITSLEWIDLQGTDITNQGVAALAALNDLQRLELRGTRCNRGSWNTLSKPFPDIRMRIPPAPGRDVEMAVTVHDHEGQPVPNADVWLFTSDHFYARRNRNGKPFPAPPQLGKSKTDEQGQAVIAFNNEKKMGFYGLWAIAPDGRPVLDTFSSYGNAPRIEKRLQFNDGQVTIRVVNPDGEPIPGVLVVPFEIPHELPRPLFDSVGKTSDNEGRVTFPGLKKKAIEDIYLRSERHGEQSTGQLGISPDGSDISVQLSPTGTLGGQFHGAGKAEYKHLRGTIYVESYGSPNSHADVKARYSWAPLEVDANGNFQVEHLTAGYARFTDETTEGSFRIQWEPTKILPQELTLVESDLERVVPIVGTVRLHDDWQLAEQLPVRLQSGGRRGNRTWNRGIETDHRGRFTNRVLPGELEVDVTQFYHEKFTSIDNWQWRNGHFGGAHLVQSSDKNREHAWYLEPVDLARAVKKSGTLVDRNGEPLNQSVYGFPAEPTEELSVTNCTGSSTRKAGRFEMFYPETHPPVIFRGSNREYFYTIKQTDPLILVDETKPGE</sequence>
<dbReference type="GO" id="GO:0031146">
    <property type="term" value="P:SCF-dependent proteasomal ubiquitin-dependent protein catabolic process"/>
    <property type="evidence" value="ECO:0007669"/>
    <property type="project" value="TreeGrafter"/>
</dbReference>
<dbReference type="PANTHER" id="PTHR13318">
    <property type="entry name" value="PARTNER OF PAIRED, ISOFORM B-RELATED"/>
    <property type="match status" value="1"/>
</dbReference>
<dbReference type="KEGG" id="pbs:Plabr_1653"/>
<organism evidence="2 3">
    <name type="scientific">Rubinisphaera brasiliensis (strain ATCC 49424 / DSM 5305 / JCM 21570 / IAM 15109 / NBRC 103401 / IFAM 1448)</name>
    <name type="common">Planctomyces brasiliensis</name>
    <dbReference type="NCBI Taxonomy" id="756272"/>
    <lineage>
        <taxon>Bacteria</taxon>
        <taxon>Pseudomonadati</taxon>
        <taxon>Planctomycetota</taxon>
        <taxon>Planctomycetia</taxon>
        <taxon>Planctomycetales</taxon>
        <taxon>Planctomycetaceae</taxon>
        <taxon>Rubinisphaera</taxon>
    </lineage>
</organism>